<organism evidence="1 2">
    <name type="scientific">[Candida] jaroonii</name>
    <dbReference type="NCBI Taxonomy" id="467808"/>
    <lineage>
        <taxon>Eukaryota</taxon>
        <taxon>Fungi</taxon>
        <taxon>Dikarya</taxon>
        <taxon>Ascomycota</taxon>
        <taxon>Saccharomycotina</taxon>
        <taxon>Pichiomycetes</taxon>
        <taxon>Debaryomycetaceae</taxon>
        <taxon>Yamadazyma</taxon>
    </lineage>
</organism>
<name>A0ACA9Y4F3_9ASCO</name>
<reference evidence="1" key="1">
    <citation type="submission" date="2022-06" db="EMBL/GenBank/DDBJ databases">
        <authorList>
            <person name="Legras J.-L."/>
            <person name="Devillers H."/>
            <person name="Grondin C."/>
        </authorList>
    </citation>
    <scope>NUCLEOTIDE SEQUENCE</scope>
    <source>
        <strain evidence="1">CLIB 1444</strain>
    </source>
</reference>
<dbReference type="Proteomes" id="UP001152531">
    <property type="component" value="Unassembled WGS sequence"/>
</dbReference>
<accession>A0ACA9Y4F3</accession>
<keyword evidence="2" id="KW-1185">Reference proteome</keyword>
<proteinExistence type="predicted"/>
<comment type="caution">
    <text evidence="1">The sequence shown here is derived from an EMBL/GenBank/DDBJ whole genome shotgun (WGS) entry which is preliminary data.</text>
</comment>
<gene>
    <name evidence="1" type="ORF">CLIB1444_02S16490</name>
</gene>
<evidence type="ECO:0000313" key="1">
    <source>
        <dbReference type="EMBL" id="CAH6719787.1"/>
    </source>
</evidence>
<protein>
    <submittedName>
        <fullName evidence="1">Septin homolog Spn2p</fullName>
    </submittedName>
</protein>
<evidence type="ECO:0000313" key="2">
    <source>
        <dbReference type="Proteomes" id="UP001152531"/>
    </source>
</evidence>
<sequence>MSMSPQEFTSRRISKRTTEFNMLVIGENGTGKKSFINTLCEQTVFESSISEPSDSYIGFSNREVMMVKHSPIRLNVYLTKNFRYNLNNDTNNEEIMKFLVSRFETKLVEESKTTRTKQDNLIHLVVFLMEPRGKKLKNSDISLIRSIQKYANVMVIITKGDLMTEDDKKVQKQLINSSIEENGLKTYDFSLYEEDPDTLKYLTYLQHKQPFTVINSNNCSLHTASSSHNTTSSSHNTASSSHNTASSSYQMRTTNFNIDIAKHSDFSLLRDIIFEMNLSEFKDVTNNYIYERFRTEKLTN</sequence>
<dbReference type="EMBL" id="CALSDN010000002">
    <property type="protein sequence ID" value="CAH6719787.1"/>
    <property type="molecule type" value="Genomic_DNA"/>
</dbReference>